<dbReference type="RefSeq" id="WP_122966837.1">
    <property type="nucleotide sequence ID" value="NZ_BJMH01000030.1"/>
</dbReference>
<keyword evidence="2" id="KW-1185">Reference proteome</keyword>
<evidence type="ECO:0000313" key="2">
    <source>
        <dbReference type="Proteomes" id="UP000316882"/>
    </source>
</evidence>
<accession>A0A4Y3PNM1</accession>
<proteinExistence type="predicted"/>
<dbReference type="GeneID" id="87613214"/>
<name>A0A4Y3PNM1_BREPA</name>
<dbReference type="AlphaFoldDB" id="A0A4Y3PNM1"/>
<evidence type="ECO:0000313" key="1">
    <source>
        <dbReference type="EMBL" id="GEB34927.1"/>
    </source>
</evidence>
<organism evidence="1 2">
    <name type="scientific">Brevibacillus parabrevis</name>
    <dbReference type="NCBI Taxonomy" id="54914"/>
    <lineage>
        <taxon>Bacteria</taxon>
        <taxon>Bacillati</taxon>
        <taxon>Bacillota</taxon>
        <taxon>Bacilli</taxon>
        <taxon>Bacillales</taxon>
        <taxon>Paenibacillaceae</taxon>
        <taxon>Brevibacillus</taxon>
    </lineage>
</organism>
<comment type="caution">
    <text evidence="1">The sequence shown here is derived from an EMBL/GenBank/DDBJ whole genome shotgun (WGS) entry which is preliminary data.</text>
</comment>
<dbReference type="EMBL" id="BJMH01000030">
    <property type="protein sequence ID" value="GEB34927.1"/>
    <property type="molecule type" value="Genomic_DNA"/>
</dbReference>
<protein>
    <submittedName>
        <fullName evidence="1">Uncharacterized protein</fullName>
    </submittedName>
</protein>
<reference evidence="1 2" key="1">
    <citation type="submission" date="2019-06" db="EMBL/GenBank/DDBJ databases">
        <title>Whole genome shotgun sequence of Brevibacillus parabrevis NBRC 12334.</title>
        <authorList>
            <person name="Hosoyama A."/>
            <person name="Uohara A."/>
            <person name="Ohji S."/>
            <person name="Ichikawa N."/>
        </authorList>
    </citation>
    <scope>NUCLEOTIDE SEQUENCE [LARGE SCALE GENOMIC DNA]</scope>
    <source>
        <strain evidence="1 2">NBRC 12334</strain>
    </source>
</reference>
<dbReference type="STRING" id="54914.AV540_03290"/>
<sequence>MTTEANKEGVQIPWQRLTTPYGRGTELPALIEQGAYGEIGQLIEHQGTLWQVTPWVLSVLLQQLKTKQPSEVSLNEIVLYKAVVEALEGHPLADAVHVPDMTMLLDEAYLWPEDEEEDEEAWEEEPAGYAELPFSSYYYYSYLLLQEAVPTFERVAQENEEIVDPVSRLIEMISQLK</sequence>
<gene>
    <name evidence="1" type="ORF">BPA01_45070</name>
</gene>
<dbReference type="Proteomes" id="UP000316882">
    <property type="component" value="Unassembled WGS sequence"/>
</dbReference>